<dbReference type="NCBIfam" id="TIGR02388">
    <property type="entry name" value="rpoC2_cyan"/>
    <property type="match status" value="1"/>
</dbReference>
<keyword evidence="6" id="KW-0862">Zinc</keyword>
<dbReference type="InterPro" id="IPR038120">
    <property type="entry name" value="Rpb1_funnel_sf"/>
</dbReference>
<dbReference type="InterPro" id="IPR012756">
    <property type="entry name" value="DNA-dir_RpoC2_beta_pp"/>
</dbReference>
<evidence type="ECO:0000256" key="1">
    <source>
        <dbReference type="ARBA" id="ARBA00012418"/>
    </source>
</evidence>
<gene>
    <name evidence="11" type="primary">rpoC2</name>
</gene>
<dbReference type="PANTHER" id="PTHR19376">
    <property type="entry name" value="DNA-DIRECTED RNA POLYMERASE"/>
    <property type="match status" value="1"/>
</dbReference>
<accession>A0A343KP96</accession>
<keyword evidence="11" id="KW-0934">Plastid</keyword>
<dbReference type="Pfam" id="PF04998">
    <property type="entry name" value="RNA_pol_Rpb1_5"/>
    <property type="match status" value="1"/>
</dbReference>
<dbReference type="InterPro" id="IPR042102">
    <property type="entry name" value="RNA_pol_Rpb1_3_sf"/>
</dbReference>
<evidence type="ECO:0000259" key="8">
    <source>
        <dbReference type="Pfam" id="PF04983"/>
    </source>
</evidence>
<geneLocation type="plastid" evidence="11"/>
<dbReference type="Gene3D" id="1.10.274.100">
    <property type="entry name" value="RNA polymerase Rpb1, domain 3"/>
    <property type="match status" value="1"/>
</dbReference>
<name>A0A343KP96_PORPP</name>
<keyword evidence="5" id="KW-0479">Metal-binding</keyword>
<dbReference type="PANTHER" id="PTHR19376:SF68">
    <property type="entry name" value="DNA-DIRECTED RNA POLYMERASE SUBUNIT BETA"/>
    <property type="match status" value="1"/>
</dbReference>
<dbReference type="GO" id="GO:0003677">
    <property type="term" value="F:DNA binding"/>
    <property type="evidence" value="ECO:0007669"/>
    <property type="project" value="InterPro"/>
</dbReference>
<dbReference type="Pfam" id="PF04983">
    <property type="entry name" value="RNA_pol_Rpb1_3"/>
    <property type="match status" value="1"/>
</dbReference>
<dbReference type="GO" id="GO:0000428">
    <property type="term" value="C:DNA-directed RNA polymerase complex"/>
    <property type="evidence" value="ECO:0007669"/>
    <property type="project" value="UniProtKB-KW"/>
</dbReference>
<organism evidence="11">
    <name type="scientific">Porphyridium purpureum</name>
    <name type="common">Red alga</name>
    <name type="synonym">Porphyridium cruentum</name>
    <dbReference type="NCBI Taxonomy" id="35688"/>
    <lineage>
        <taxon>Eukaryota</taxon>
        <taxon>Rhodophyta</taxon>
        <taxon>Bangiophyceae</taxon>
        <taxon>Porphyridiales</taxon>
        <taxon>Porphyridiaceae</taxon>
        <taxon>Porphyridium</taxon>
    </lineage>
</organism>
<keyword evidence="2 11" id="KW-0240">DNA-directed RNA polymerase</keyword>
<evidence type="ECO:0000256" key="3">
    <source>
        <dbReference type="ARBA" id="ARBA00022679"/>
    </source>
</evidence>
<dbReference type="Pfam" id="PF05000">
    <property type="entry name" value="RNA_pol_Rpb1_4"/>
    <property type="match status" value="1"/>
</dbReference>
<dbReference type="GO" id="GO:0006351">
    <property type="term" value="P:DNA-templated transcription"/>
    <property type="evidence" value="ECO:0007669"/>
    <property type="project" value="InterPro"/>
</dbReference>
<evidence type="ECO:0000256" key="2">
    <source>
        <dbReference type="ARBA" id="ARBA00022478"/>
    </source>
</evidence>
<evidence type="ECO:0000259" key="10">
    <source>
        <dbReference type="Pfam" id="PF05000"/>
    </source>
</evidence>
<dbReference type="Gene3D" id="1.10.132.30">
    <property type="match status" value="1"/>
</dbReference>
<evidence type="ECO:0000256" key="6">
    <source>
        <dbReference type="ARBA" id="ARBA00022833"/>
    </source>
</evidence>
<feature type="domain" description="RNA polymerase Rpb1" evidence="10">
    <location>
        <begin position="96"/>
        <end position="175"/>
    </location>
</feature>
<evidence type="ECO:0000256" key="4">
    <source>
        <dbReference type="ARBA" id="ARBA00022695"/>
    </source>
</evidence>
<dbReference type="InterPro" id="IPR007083">
    <property type="entry name" value="RNA_pol_Rpb1_4"/>
</dbReference>
<dbReference type="AlphaFoldDB" id="A0A343KP96"/>
<dbReference type="Gene3D" id="1.10.150.390">
    <property type="match status" value="1"/>
</dbReference>
<feature type="domain" description="RNA polymerase Rpb1" evidence="9">
    <location>
        <begin position="177"/>
        <end position="1128"/>
    </location>
</feature>
<evidence type="ECO:0000313" key="11">
    <source>
        <dbReference type="EMBL" id="ATJ02994.1"/>
    </source>
</evidence>
<dbReference type="EC" id="2.7.7.6" evidence="1"/>
<reference evidence="11" key="1">
    <citation type="journal article" date="2017" name="Mitochondrial DNA Part B Resour">
        <title>Characterization of the complete plastid genome of Porphyridium purpureum strain CCMP1328.</title>
        <authorList>
            <person name="Bi G."/>
        </authorList>
    </citation>
    <scope>NUCLEOTIDE SEQUENCE</scope>
</reference>
<evidence type="ECO:0000256" key="5">
    <source>
        <dbReference type="ARBA" id="ARBA00022723"/>
    </source>
</evidence>
<keyword evidence="4" id="KW-0548">Nucleotidyltransferase</keyword>
<sequence length="1183" mass="133167">MNRNPIDKNNDLVFLNKVLDKKQLKNLILWVFRNYGVARATSIADQLKTLGFFFATQAGISLSIEDLRIPPKKRGLLQSTSEIINSTELRYSRGDITIVERFQKVIDTWNNASETLKQEVVEYFKETDPLNPVYMMAFSGARGNISQVRQLVGMRGLMADPQGQIIDLPISSNFREGLNVTEYFISSYGARKGLVDTALRTADSGYLTRRLVDVAQDVIIRELDCHTKRGIVIESMVDNDKILISLMQSIVGRTLAEDIYSSENRNIIAKSTQVIDITLAKKIIEANLDKVLVRSPLTCESHGSICQTCYGWNLAHGKKVDLGEAVGIIAAQSIGEPGTQLTMRTFHTGGVFTGELANQIFAPISGKVSIANKAVISSMRTTHGDQAFIVGAPFDLEIVGISNRIKLRLNKNDILFFEDSSYIDKGMILAESPKSKRVITEEGQRYLMTDLSGEVYLDNISTEESLKNKKETLTRIVEQQGIIWVLSGQVYNIPDTATLTINTKEKIYKGDTLAKIELVNKFSGYAKIDKDIFLKDKINISIVCDLVKYKDIQVISQQDLNLKNYKLKVLNSYDFILNVQPNDTIFNGQPIAKMISEEYKTHTGGIIKFLNLNISKSRIGINKDAYEIYNPGYILWISEETHTVHKVKSMVFVNSGEFIEEGTEIVNNVFCRTSGIVELIFKDDIVKEIIIKPGKIYIYKGILDRKEKRRGFLRPGENLNNQLITDKLVYWEYVELETQAYILIRSVQVYSITEKLFLLSKELNKNLSASLDLYSLIKTRFQDGERIKSIEGVELLTVELLPRIDNNDKALTNKIDISQDTVDGLSYLILSCSESLSIDAINNNMDNQGNNTSTAILIDNNQFIRENTVIAQTQVLAKQDGFIQNIPKKFVEDRRIILIADTDIKTILLDSPSELKEGSWIRAGDSININIKSPYSGKVMQITENAISIRLGHPYLISKSSILYVSESNLVQQGETLAVLIFRKSKTGDIIQGLPRIEEILEARKKRDSSLFPHELLTQYFNFYSTKGLNLYDAARLSLQDIQQILLNEIQLVYQSQGVDIADKHIEVIVRQMTKKVQIENGGDSKYLPNEIVDLYTIENINRNLELQGKRLANYFPVLMGITKASLNTDSFISAASFQETTKVLAEAAIAGKLDWLKGLKENVIIGRLIPAGTGLDLDSNFY</sequence>
<dbReference type="InterPro" id="IPR007081">
    <property type="entry name" value="RNA_pol_Rpb1_5"/>
</dbReference>
<evidence type="ECO:0000259" key="9">
    <source>
        <dbReference type="Pfam" id="PF04998"/>
    </source>
</evidence>
<dbReference type="InterPro" id="IPR045867">
    <property type="entry name" value="DNA-dir_RpoC_beta_prime"/>
</dbReference>
<dbReference type="GO" id="GO:0046872">
    <property type="term" value="F:metal ion binding"/>
    <property type="evidence" value="ECO:0007669"/>
    <property type="project" value="UniProtKB-KW"/>
</dbReference>
<dbReference type="CDD" id="cd02655">
    <property type="entry name" value="RNAP_beta'_C"/>
    <property type="match status" value="1"/>
</dbReference>
<evidence type="ECO:0000256" key="7">
    <source>
        <dbReference type="ARBA" id="ARBA00023163"/>
    </source>
</evidence>
<proteinExistence type="inferred from homology"/>
<keyword evidence="7" id="KW-0804">Transcription</keyword>
<dbReference type="HAMAP" id="MF_01324">
    <property type="entry name" value="RNApol_bact_RpoC2"/>
    <property type="match status" value="1"/>
</dbReference>
<protein>
    <recommendedName>
        <fullName evidence="1">DNA-directed RNA polymerase</fullName>
        <ecNumber evidence="1">2.7.7.6</ecNumber>
    </recommendedName>
</protein>
<feature type="domain" description="RNA polymerase Rpb1" evidence="8">
    <location>
        <begin position="13"/>
        <end position="67"/>
    </location>
</feature>
<dbReference type="SUPFAM" id="SSF64484">
    <property type="entry name" value="beta and beta-prime subunits of DNA dependent RNA-polymerase"/>
    <property type="match status" value="1"/>
</dbReference>
<dbReference type="EMBL" id="MF401423">
    <property type="protein sequence ID" value="ATJ02994.1"/>
    <property type="molecule type" value="Genomic_DNA"/>
</dbReference>
<dbReference type="Gene3D" id="1.10.1790.20">
    <property type="match status" value="1"/>
</dbReference>
<dbReference type="InterPro" id="IPR007066">
    <property type="entry name" value="RNA_pol_Rpb1_3"/>
</dbReference>
<keyword evidence="3" id="KW-0808">Transferase</keyword>
<dbReference type="GO" id="GO:0003899">
    <property type="term" value="F:DNA-directed RNA polymerase activity"/>
    <property type="evidence" value="ECO:0007669"/>
    <property type="project" value="UniProtKB-EC"/>
</dbReference>